<protein>
    <recommendedName>
        <fullName evidence="1">BTB domain-containing protein</fullName>
    </recommendedName>
</protein>
<keyword evidence="3" id="KW-1185">Reference proteome</keyword>
<evidence type="ECO:0000259" key="1">
    <source>
        <dbReference type="Pfam" id="PF00651"/>
    </source>
</evidence>
<dbReference type="InterPro" id="IPR000210">
    <property type="entry name" value="BTB/POZ_dom"/>
</dbReference>
<dbReference type="InterPro" id="IPR011333">
    <property type="entry name" value="SKP1/BTB/POZ_sf"/>
</dbReference>
<dbReference type="SUPFAM" id="SSF54695">
    <property type="entry name" value="POZ domain"/>
    <property type="match status" value="1"/>
</dbReference>
<gene>
    <name evidence="2" type="ORF">niasHT_027475</name>
</gene>
<dbReference type="PANTHER" id="PTHR22743">
    <property type="entry name" value="MEPRIN/TRAF-LIKE MATH FAMILY-C.ELEGANS"/>
    <property type="match status" value="1"/>
</dbReference>
<dbReference type="PANTHER" id="PTHR22743:SF165">
    <property type="entry name" value="BTB AND MATH DOMAIN CONTAINING-RELATED"/>
    <property type="match status" value="1"/>
</dbReference>
<feature type="domain" description="BTB" evidence="1">
    <location>
        <begin position="173"/>
        <end position="263"/>
    </location>
</feature>
<dbReference type="EMBL" id="JBICBT010000940">
    <property type="protein sequence ID" value="KAL3091855.1"/>
    <property type="molecule type" value="Genomic_DNA"/>
</dbReference>
<comment type="caution">
    <text evidence="2">The sequence shown here is derived from an EMBL/GenBank/DDBJ whole genome shotgun (WGS) entry which is preliminary data.</text>
</comment>
<accession>A0ABD2JMR2</accession>
<evidence type="ECO:0000313" key="3">
    <source>
        <dbReference type="Proteomes" id="UP001620626"/>
    </source>
</evidence>
<dbReference type="Gene3D" id="3.30.710.10">
    <property type="entry name" value="Potassium Channel Kv1.1, Chain A"/>
    <property type="match status" value="1"/>
</dbReference>
<dbReference type="InterPro" id="IPR052664">
    <property type="entry name" value="BTB-MATH_domain_protein"/>
</dbReference>
<name>A0ABD2JMR2_9BILA</name>
<sequence length="347" mass="39840">MLIGSGQICKPSGELVCNFTVGIEQLQDLPDNDTLSGNSFVVGQMEWRIVLSNSIVNGISSAIRFGVVCNGQNEGAVIWSSLSLVRLKIVAVEGREDYEFAQIVKLFHCEAENHENALFFNVLWELLFDARSPFQIDGSFTFVAHIKSDFPFYIHMEDEPLTELIAKQGPRVETFFVKKQIFSKMSNFCNNLFFGGFEEEHTQNFTTQIMPPSTLEDFRKMVAVLNGEDFSVLDDNSLEGLLGVADYYQFDCIKGYCIDYIYRTKPLKNAILKYRLAVSNHFDVLKLSLLRRISTSTFHFYNFENNLRECEMLKSANPVAFEQLMVRYRELCENSMEISEDEEDDEY</sequence>
<dbReference type="Pfam" id="PF00651">
    <property type="entry name" value="BTB"/>
    <property type="match status" value="1"/>
</dbReference>
<reference evidence="2 3" key="1">
    <citation type="submission" date="2024-10" db="EMBL/GenBank/DDBJ databases">
        <authorList>
            <person name="Kim D."/>
        </authorList>
    </citation>
    <scope>NUCLEOTIDE SEQUENCE [LARGE SCALE GENOMIC DNA]</scope>
    <source>
        <strain evidence="2">BH-2024</strain>
    </source>
</reference>
<evidence type="ECO:0000313" key="2">
    <source>
        <dbReference type="EMBL" id="KAL3091855.1"/>
    </source>
</evidence>
<dbReference type="Proteomes" id="UP001620626">
    <property type="component" value="Unassembled WGS sequence"/>
</dbReference>
<dbReference type="AlphaFoldDB" id="A0ABD2JMR2"/>
<proteinExistence type="predicted"/>
<organism evidence="2 3">
    <name type="scientific">Heterodera trifolii</name>
    <dbReference type="NCBI Taxonomy" id="157864"/>
    <lineage>
        <taxon>Eukaryota</taxon>
        <taxon>Metazoa</taxon>
        <taxon>Ecdysozoa</taxon>
        <taxon>Nematoda</taxon>
        <taxon>Chromadorea</taxon>
        <taxon>Rhabditida</taxon>
        <taxon>Tylenchina</taxon>
        <taxon>Tylenchomorpha</taxon>
        <taxon>Tylenchoidea</taxon>
        <taxon>Heteroderidae</taxon>
        <taxon>Heteroderinae</taxon>
        <taxon>Heterodera</taxon>
    </lineage>
</organism>